<keyword evidence="2" id="KW-1185">Reference proteome</keyword>
<evidence type="ECO:0000313" key="1">
    <source>
        <dbReference type="EMBL" id="QBB70872.1"/>
    </source>
</evidence>
<dbReference type="Pfam" id="PF20553">
    <property type="entry name" value="Methyltransf_35"/>
    <property type="match status" value="1"/>
</dbReference>
<protein>
    <submittedName>
        <fullName evidence="1">Uncharacterized protein</fullName>
    </submittedName>
</protein>
<dbReference type="InterPro" id="IPR046788">
    <property type="entry name" value="Methyltransf_35"/>
</dbReference>
<dbReference type="OrthoDB" id="9181262at2"/>
<organism evidence="1 2">
    <name type="scientific">Pseudolysobacter antarcticus</name>
    <dbReference type="NCBI Taxonomy" id="2511995"/>
    <lineage>
        <taxon>Bacteria</taxon>
        <taxon>Pseudomonadati</taxon>
        <taxon>Pseudomonadota</taxon>
        <taxon>Gammaproteobacteria</taxon>
        <taxon>Lysobacterales</taxon>
        <taxon>Rhodanobacteraceae</taxon>
        <taxon>Pseudolysobacter</taxon>
    </lineage>
</organism>
<accession>A0A411HK13</accession>
<proteinExistence type="predicted"/>
<gene>
    <name evidence="1" type="ORF">ELE36_11180</name>
</gene>
<name>A0A411HK13_9GAMM</name>
<dbReference type="EMBL" id="CP035704">
    <property type="protein sequence ID" value="QBB70872.1"/>
    <property type="molecule type" value="Genomic_DNA"/>
</dbReference>
<dbReference type="Proteomes" id="UP000291562">
    <property type="component" value="Chromosome"/>
</dbReference>
<evidence type="ECO:0000313" key="2">
    <source>
        <dbReference type="Proteomes" id="UP000291562"/>
    </source>
</evidence>
<dbReference type="KEGG" id="xbc:ELE36_11180"/>
<dbReference type="RefSeq" id="WP_129833324.1">
    <property type="nucleotide sequence ID" value="NZ_CP035704.1"/>
</dbReference>
<dbReference type="AlphaFoldDB" id="A0A411HK13"/>
<sequence>MASFNLVNYSLRPSKSIQRALAFDGVRTLQGKLDYKNLLYVGFGSIWFTDFHLAHRSLSVQEMVSIEVDPVGYVRALFNCPFRTVKIKKGYSYEILPTMYGDAEYRDRPWMMWLDYDKALSESSVEDIRLAIEMLPADSVFLVTFKCIGGNYGKPKHRHKRIKILLGDVVPDTKVIDDFQDAVLPDLMASLVLDFMKSAAAQVARPGGFVPSFRMAYRDQTPMVTVGGVLPRRENVDVVKTTIKADEWSGMVSGTIVAPHLTTKESTALQAELPSHVPLDRNIVQQLGFDLDDDQIEAFQKFYRFYPSFAQVVS</sequence>
<reference evidence="1 2" key="1">
    <citation type="submission" date="2019-01" db="EMBL/GenBank/DDBJ databases">
        <title>Pseudolysobacter antarctica gen. nov., sp. nov., isolated from Fildes Peninsula, Antarctica.</title>
        <authorList>
            <person name="Wei Z."/>
            <person name="Peng F."/>
        </authorList>
    </citation>
    <scope>NUCLEOTIDE SEQUENCE [LARGE SCALE GENOMIC DNA]</scope>
    <source>
        <strain evidence="1 2">AQ6-296</strain>
    </source>
</reference>